<evidence type="ECO:0000313" key="5">
    <source>
        <dbReference type="EMBL" id="HGU42780.1"/>
    </source>
</evidence>
<dbReference type="PANTHER" id="PTHR46847">
    <property type="entry name" value="D-ALLOSE-BINDING PERIPLASMIC PROTEIN-RELATED"/>
    <property type="match status" value="1"/>
</dbReference>
<name>A0A7C4RZ16_FERPE</name>
<dbReference type="InterPro" id="IPR025997">
    <property type="entry name" value="SBP_2_dom"/>
</dbReference>
<dbReference type="AlphaFoldDB" id="A0A7C4RZ16"/>
<protein>
    <submittedName>
        <fullName evidence="5">D-ribose ABC transporter substrate-binding protein</fullName>
    </submittedName>
</protein>
<evidence type="ECO:0000256" key="3">
    <source>
        <dbReference type="ARBA" id="ARBA00022729"/>
    </source>
</evidence>
<organism evidence="5">
    <name type="scientific">Fervidobacterium pennivorans</name>
    <dbReference type="NCBI Taxonomy" id="93466"/>
    <lineage>
        <taxon>Bacteria</taxon>
        <taxon>Thermotogati</taxon>
        <taxon>Thermotogota</taxon>
        <taxon>Thermotogae</taxon>
        <taxon>Thermotogales</taxon>
        <taxon>Fervidobacteriaceae</taxon>
        <taxon>Fervidobacterium</taxon>
    </lineage>
</organism>
<gene>
    <name evidence="5" type="ORF">ENT72_07715</name>
</gene>
<proteinExistence type="inferred from homology"/>
<evidence type="ECO:0000256" key="2">
    <source>
        <dbReference type="ARBA" id="ARBA00007639"/>
    </source>
</evidence>
<evidence type="ECO:0000256" key="1">
    <source>
        <dbReference type="ARBA" id="ARBA00004196"/>
    </source>
</evidence>
<reference evidence="5" key="1">
    <citation type="journal article" date="2020" name="mSystems">
        <title>Genome- and Community-Level Interaction Insights into Carbon Utilization and Element Cycling Functions of Hydrothermarchaeota in Hydrothermal Sediment.</title>
        <authorList>
            <person name="Zhou Z."/>
            <person name="Liu Y."/>
            <person name="Xu W."/>
            <person name="Pan J."/>
            <person name="Luo Z.H."/>
            <person name="Li M."/>
        </authorList>
    </citation>
    <scope>NUCLEOTIDE SEQUENCE [LARGE SCALE GENOMIC DNA]</scope>
    <source>
        <strain evidence="5">SpSt-604</strain>
    </source>
</reference>
<dbReference type="Gene3D" id="3.40.50.2300">
    <property type="match status" value="2"/>
</dbReference>
<dbReference type="Pfam" id="PF13407">
    <property type="entry name" value="Peripla_BP_4"/>
    <property type="match status" value="1"/>
</dbReference>
<evidence type="ECO:0000259" key="4">
    <source>
        <dbReference type="Pfam" id="PF13407"/>
    </source>
</evidence>
<accession>A0A7C4RZ16</accession>
<dbReference type="GO" id="GO:0030313">
    <property type="term" value="C:cell envelope"/>
    <property type="evidence" value="ECO:0007669"/>
    <property type="project" value="UniProtKB-SubCell"/>
</dbReference>
<keyword evidence="3" id="KW-0732">Signal</keyword>
<dbReference type="PANTHER" id="PTHR46847:SF1">
    <property type="entry name" value="D-ALLOSE-BINDING PERIPLASMIC PROTEIN-RELATED"/>
    <property type="match status" value="1"/>
</dbReference>
<dbReference type="GO" id="GO:0030246">
    <property type="term" value="F:carbohydrate binding"/>
    <property type="evidence" value="ECO:0007669"/>
    <property type="project" value="UniProtKB-ARBA"/>
</dbReference>
<sequence>MKRLVLVLAVVLLAVYAFSFKVGLSLSTLNNPFFVTLRDGAMAAAKELGITLLVVDAQDKPAKQLNDIEDLIQKKVDLIIINPTDSAAIVPAIEAANKAKIPVITVDRAAAGGQVVVHIASDNVAGGAMAAKFIAEQLKGKGKVVMLVGIPGTSAARDRGTGFKTELKKYPGIQLVAEQVANFNRAEGMRVMENILQAYPDIDAVFAQNDEMALGAIEAIRAAKKLGKIIVVGFDAIPDALEAVKKGEMAATVAQQPYLMGQLAVQKAYEYLKTKTIFIPVELELVKK</sequence>
<dbReference type="InterPro" id="IPR028082">
    <property type="entry name" value="Peripla_BP_I"/>
</dbReference>
<dbReference type="CDD" id="cd06323">
    <property type="entry name" value="PBP1_ribose_binding"/>
    <property type="match status" value="1"/>
</dbReference>
<feature type="domain" description="Periplasmic binding protein" evidence="4">
    <location>
        <begin position="22"/>
        <end position="275"/>
    </location>
</feature>
<comment type="subcellular location">
    <subcellularLocation>
        <location evidence="1">Cell envelope</location>
    </subcellularLocation>
</comment>
<comment type="caution">
    <text evidence="5">The sequence shown here is derived from an EMBL/GenBank/DDBJ whole genome shotgun (WGS) entry which is preliminary data.</text>
</comment>
<dbReference type="SUPFAM" id="SSF53822">
    <property type="entry name" value="Periplasmic binding protein-like I"/>
    <property type="match status" value="1"/>
</dbReference>
<dbReference type="EMBL" id="DSZT01000249">
    <property type="protein sequence ID" value="HGU42780.1"/>
    <property type="molecule type" value="Genomic_DNA"/>
</dbReference>
<comment type="similarity">
    <text evidence="2">Belongs to the bacterial solute-binding protein 2 family.</text>
</comment>